<dbReference type="InterPro" id="IPR005149">
    <property type="entry name" value="Tscrpt_reg_PadR_N"/>
</dbReference>
<dbReference type="InterPro" id="IPR011991">
    <property type="entry name" value="ArsR-like_HTH"/>
</dbReference>
<comment type="caution">
    <text evidence="3">The sequence shown here is derived from an EMBL/GenBank/DDBJ whole genome shotgun (WGS) entry which is preliminary data.</text>
</comment>
<dbReference type="Proteomes" id="UP001575652">
    <property type="component" value="Unassembled WGS sequence"/>
</dbReference>
<keyword evidence="4" id="KW-1185">Reference proteome</keyword>
<dbReference type="InterPro" id="IPR036390">
    <property type="entry name" value="WH_DNA-bd_sf"/>
</dbReference>
<feature type="domain" description="Transcription regulator PadR N-terminal" evidence="2">
    <location>
        <begin position="14"/>
        <end position="81"/>
    </location>
</feature>
<evidence type="ECO:0000313" key="4">
    <source>
        <dbReference type="Proteomes" id="UP001575652"/>
    </source>
</evidence>
<feature type="compositionally biased region" description="Low complexity" evidence="1">
    <location>
        <begin position="170"/>
        <end position="181"/>
    </location>
</feature>
<evidence type="ECO:0000259" key="2">
    <source>
        <dbReference type="Pfam" id="PF03551"/>
    </source>
</evidence>
<gene>
    <name evidence="3" type="ORF">ACETWP_01570</name>
</gene>
<dbReference type="Pfam" id="PF03551">
    <property type="entry name" value="PadR"/>
    <property type="match status" value="1"/>
</dbReference>
<proteinExistence type="predicted"/>
<feature type="region of interest" description="Disordered" evidence="1">
    <location>
        <begin position="126"/>
        <end position="188"/>
    </location>
</feature>
<dbReference type="InterPro" id="IPR036388">
    <property type="entry name" value="WH-like_DNA-bd_sf"/>
</dbReference>
<reference evidence="3 4" key="1">
    <citation type="submission" date="2024-09" db="EMBL/GenBank/DDBJ databases">
        <authorList>
            <person name="Salinas-Garcia M.A."/>
            <person name="Prieme A."/>
        </authorList>
    </citation>
    <scope>NUCLEOTIDE SEQUENCE [LARGE SCALE GENOMIC DNA]</scope>
    <source>
        <strain evidence="3 4">DSM 21081</strain>
    </source>
</reference>
<dbReference type="CDD" id="cd00090">
    <property type="entry name" value="HTH_ARSR"/>
    <property type="match status" value="1"/>
</dbReference>
<dbReference type="Gene3D" id="1.10.10.10">
    <property type="entry name" value="Winged helix-like DNA-binding domain superfamily/Winged helix DNA-binding domain"/>
    <property type="match status" value="1"/>
</dbReference>
<dbReference type="PANTHER" id="PTHR43252">
    <property type="entry name" value="TRANSCRIPTIONAL REGULATOR YQJI"/>
    <property type="match status" value="1"/>
</dbReference>
<evidence type="ECO:0000256" key="1">
    <source>
        <dbReference type="SAM" id="MobiDB-lite"/>
    </source>
</evidence>
<sequence>MASVFAHGAMRLYLLRVLEEGPRHGYDIIKALEDRFGGTYSPSAGSVYPRLAKLGEEGLVATERIGRRTVYSLTEAGAQEVAGRRDELEGIDDDISASVARLAETLGSEIRDNMRGLRADLAATAERLGGTAARRGPRTRPVGGGPGHDAAPPAAAGGGPPDPSDDAARPPRVGAPRVPADTGPRVDGPRELLELEHQLDDFRAQLRLDLRIAAAGGSVPASAPATVKAVLDQARSSIRAALR</sequence>
<dbReference type="EMBL" id="JBHDLJ010000001">
    <property type="protein sequence ID" value="MFB0833263.1"/>
    <property type="molecule type" value="Genomic_DNA"/>
</dbReference>
<protein>
    <submittedName>
        <fullName evidence="3">PadR family transcriptional regulator</fullName>
    </submittedName>
</protein>
<organism evidence="3 4">
    <name type="scientific">Arthrobacter halodurans</name>
    <dbReference type="NCBI Taxonomy" id="516699"/>
    <lineage>
        <taxon>Bacteria</taxon>
        <taxon>Bacillati</taxon>
        <taxon>Actinomycetota</taxon>
        <taxon>Actinomycetes</taxon>
        <taxon>Micrococcales</taxon>
        <taxon>Micrococcaceae</taxon>
        <taxon>Arthrobacter</taxon>
    </lineage>
</organism>
<accession>A0ABV4UK32</accession>
<evidence type="ECO:0000313" key="3">
    <source>
        <dbReference type="EMBL" id="MFB0833263.1"/>
    </source>
</evidence>
<dbReference type="PANTHER" id="PTHR43252:SF7">
    <property type="entry name" value="TRANSCRIPTIONAL REGULATOR YQJI"/>
    <property type="match status" value="1"/>
</dbReference>
<name>A0ABV4UK32_9MICC</name>
<dbReference type="SUPFAM" id="SSF46785">
    <property type="entry name" value="Winged helix' DNA-binding domain"/>
    <property type="match status" value="1"/>
</dbReference>
<dbReference type="RefSeq" id="WP_373970424.1">
    <property type="nucleotide sequence ID" value="NZ_JBHDLJ010000001.1"/>
</dbReference>